<name>A0A8J5QS96_9ASCO</name>
<evidence type="ECO:0000313" key="1">
    <source>
        <dbReference type="EMBL" id="KAG7665513.1"/>
    </source>
</evidence>
<proteinExistence type="predicted"/>
<sequence>MIIFSIGNPGPMNRHSAGHLMLKLLMDNYSIKQLVKKSTYSISSSNNYKMIFIKSNSYMNESNKSWQSLIKLEKLNLVNSIILILYDDFENDLSEIRISQFKNKNESHNGIKNLSTIMNFDNVYKFGIGIGPKPKNATREIMSSWVLSKFKPEEIAILESISLQKSIMFIEEIMEMHGDIIDINKFNSKLNKMWKSMEG</sequence>
<dbReference type="PANTHER" id="PTHR17224">
    <property type="entry name" value="PEPTIDYL-TRNA HYDROLASE"/>
    <property type="match status" value="1"/>
</dbReference>
<evidence type="ECO:0000313" key="2">
    <source>
        <dbReference type="Proteomes" id="UP000694255"/>
    </source>
</evidence>
<dbReference type="EMBL" id="JAGSYN010000049">
    <property type="protein sequence ID" value="KAG7665513.1"/>
    <property type="molecule type" value="Genomic_DNA"/>
</dbReference>
<evidence type="ECO:0008006" key="3">
    <source>
        <dbReference type="Google" id="ProtNLM"/>
    </source>
</evidence>
<protein>
    <recommendedName>
        <fullName evidence="3">Peptidyl-tRNA hydrolase</fullName>
    </recommendedName>
</protein>
<dbReference type="AlphaFoldDB" id="A0A8J5QS96"/>
<gene>
    <name evidence="1" type="ORF">J8A68_000915</name>
</gene>
<dbReference type="PANTHER" id="PTHR17224:SF1">
    <property type="entry name" value="PEPTIDYL-TRNA HYDROLASE"/>
    <property type="match status" value="1"/>
</dbReference>
<dbReference type="GeneID" id="73467716"/>
<keyword evidence="2" id="KW-1185">Reference proteome</keyword>
<accession>A0A8J5QS96</accession>
<dbReference type="RefSeq" id="XP_049265745.1">
    <property type="nucleotide sequence ID" value="XM_049410641.1"/>
</dbReference>
<dbReference type="GO" id="GO:0004045">
    <property type="term" value="F:peptidyl-tRNA hydrolase activity"/>
    <property type="evidence" value="ECO:0007669"/>
    <property type="project" value="InterPro"/>
</dbReference>
<organism evidence="1 2">
    <name type="scientific">[Candida] subhashii</name>
    <dbReference type="NCBI Taxonomy" id="561895"/>
    <lineage>
        <taxon>Eukaryota</taxon>
        <taxon>Fungi</taxon>
        <taxon>Dikarya</taxon>
        <taxon>Ascomycota</taxon>
        <taxon>Saccharomycotina</taxon>
        <taxon>Pichiomycetes</taxon>
        <taxon>Debaryomycetaceae</taxon>
        <taxon>Spathaspora</taxon>
    </lineage>
</organism>
<dbReference type="Pfam" id="PF01195">
    <property type="entry name" value="Pept_tRNA_hydro"/>
    <property type="match status" value="1"/>
</dbReference>
<dbReference type="Proteomes" id="UP000694255">
    <property type="component" value="Unassembled WGS sequence"/>
</dbReference>
<dbReference type="InterPro" id="IPR001328">
    <property type="entry name" value="Pept_tRNA_hydro"/>
</dbReference>
<dbReference type="OrthoDB" id="1711136at2759"/>
<reference evidence="1 2" key="1">
    <citation type="journal article" date="2021" name="DNA Res.">
        <title>Genome analysis of Candida subhashii reveals its hybrid nature and dual mitochondrial genome conformations.</title>
        <authorList>
            <person name="Mixao V."/>
            <person name="Hegedusova E."/>
            <person name="Saus E."/>
            <person name="Pryszcz L.P."/>
            <person name="Cillingova A."/>
            <person name="Nosek J."/>
            <person name="Gabaldon T."/>
        </authorList>
    </citation>
    <scope>NUCLEOTIDE SEQUENCE [LARGE SCALE GENOMIC DNA]</scope>
    <source>
        <strain evidence="1 2">CBS 10753</strain>
    </source>
</reference>
<comment type="caution">
    <text evidence="1">The sequence shown here is derived from an EMBL/GenBank/DDBJ whole genome shotgun (WGS) entry which is preliminary data.</text>
</comment>